<dbReference type="EMBL" id="QGNW01000018">
    <property type="protein sequence ID" value="RVX15536.1"/>
    <property type="molecule type" value="Genomic_DNA"/>
</dbReference>
<accession>A0A438K2U4</accession>
<reference evidence="1 2" key="1">
    <citation type="journal article" date="2018" name="PLoS Genet.">
        <title>Population sequencing reveals clonal diversity and ancestral inbreeding in the grapevine cultivar Chardonnay.</title>
        <authorList>
            <person name="Roach M.J."/>
            <person name="Johnson D.L."/>
            <person name="Bohlmann J."/>
            <person name="van Vuuren H.J."/>
            <person name="Jones S.J."/>
            <person name="Pretorius I.S."/>
            <person name="Schmidt S.A."/>
            <person name="Borneman A.R."/>
        </authorList>
    </citation>
    <scope>NUCLEOTIDE SEQUENCE [LARGE SCALE GENOMIC DNA]</scope>
    <source>
        <strain evidence="2">cv. Chardonnay</strain>
        <tissue evidence="1">Leaf</tissue>
    </source>
</reference>
<comment type="caution">
    <text evidence="1">The sequence shown here is derived from an EMBL/GenBank/DDBJ whole genome shotgun (WGS) entry which is preliminary data.</text>
</comment>
<gene>
    <name evidence="1" type="ORF">CK203_009307</name>
</gene>
<evidence type="ECO:0000313" key="2">
    <source>
        <dbReference type="Proteomes" id="UP000288805"/>
    </source>
</evidence>
<evidence type="ECO:0008006" key="3">
    <source>
        <dbReference type="Google" id="ProtNLM"/>
    </source>
</evidence>
<dbReference type="AlphaFoldDB" id="A0A438K2U4"/>
<protein>
    <recommendedName>
        <fullName evidence="3">Reverse transcriptase zinc-binding domain-containing protein</fullName>
    </recommendedName>
</protein>
<evidence type="ECO:0000313" key="1">
    <source>
        <dbReference type="EMBL" id="RVX15536.1"/>
    </source>
</evidence>
<proteinExistence type="predicted"/>
<sequence length="135" mass="15713">MLEGLLIASRGSSSGLCLDRSNQFWHACKKIVWGTMFFLALSPDWCILCRKSSEIVDHFFLNCPITLGLWHRIFSKAGMTCVRSNSIHDMMMISFKCFGNSIRSKTLWRITCLSLLWIVWKERNGRIFEDTWKTP</sequence>
<name>A0A438K2U4_VITVI</name>
<organism evidence="1 2">
    <name type="scientific">Vitis vinifera</name>
    <name type="common">Grape</name>
    <dbReference type="NCBI Taxonomy" id="29760"/>
    <lineage>
        <taxon>Eukaryota</taxon>
        <taxon>Viridiplantae</taxon>
        <taxon>Streptophyta</taxon>
        <taxon>Embryophyta</taxon>
        <taxon>Tracheophyta</taxon>
        <taxon>Spermatophyta</taxon>
        <taxon>Magnoliopsida</taxon>
        <taxon>eudicotyledons</taxon>
        <taxon>Gunneridae</taxon>
        <taxon>Pentapetalae</taxon>
        <taxon>rosids</taxon>
        <taxon>Vitales</taxon>
        <taxon>Vitaceae</taxon>
        <taxon>Viteae</taxon>
        <taxon>Vitis</taxon>
    </lineage>
</organism>
<dbReference type="Proteomes" id="UP000288805">
    <property type="component" value="Unassembled WGS sequence"/>
</dbReference>